<evidence type="ECO:0000259" key="4">
    <source>
        <dbReference type="Pfam" id="PF13193"/>
    </source>
</evidence>
<dbReference type="InterPro" id="IPR042099">
    <property type="entry name" value="ANL_N_sf"/>
</dbReference>
<dbReference type="AlphaFoldDB" id="A0A158GSY1"/>
<keyword evidence="2 5" id="KW-0436">Ligase</keyword>
<dbReference type="InterPro" id="IPR025110">
    <property type="entry name" value="AMP-bd_C"/>
</dbReference>
<dbReference type="PANTHER" id="PTHR43201">
    <property type="entry name" value="ACYL-COA SYNTHETASE"/>
    <property type="match status" value="1"/>
</dbReference>
<name>A0A158GSY1_9BURK</name>
<dbReference type="SUPFAM" id="SSF56801">
    <property type="entry name" value="Acetyl-CoA synthetase-like"/>
    <property type="match status" value="1"/>
</dbReference>
<feature type="domain" description="AMP-binding enzyme C-terminal" evidence="4">
    <location>
        <begin position="416"/>
        <end position="492"/>
    </location>
</feature>
<gene>
    <name evidence="5" type="ORF">AWB69_03171</name>
</gene>
<proteinExistence type="inferred from homology"/>
<sequence>MPSTNTTHLGERIRAVLLLKPDGVAVEVDRTRTTWADLDRAAGEIERLLQQAGVEQDAPIGWVARNRVAAVASFASLLMNGRMVVPLRPPQTSATFAVELGAQRLCAVLADEEDWAQAGVVEAAAEAGTFGVVVSGSAQISVSVHPALSVIGNGPHRQPTPGYVLERLTSGTTGAPKRIPVREEVLIPSLQSAEHGRLGEAKRELSVKRSAAILLKPFSHAGGLFGLLLALYQARPMVLLEKFSPDDWAHAIERHQIKSASLVPAMIQMILEAGIEPDLLKSLKAVRAGTAPLDPQVQVDFEERYGVPVLVDYGAAEFIGGVAGWTLDDHRQYASTKRRSVGRARGDVSLKITAQDSAAVLAPGEVGVLCVKCDRFGPDWIRTNDLASIDEQGFLFLHGRADDAINRGGFKILPEEVAEVLRRYPGVRDAAVIGKADKRLGQVPVAAIEMAPGAVVPTTQELDAFTRLSLTAYMIPTEFRIVEALPRTASMKVSRPELKALLGL</sequence>
<comment type="similarity">
    <text evidence="1">Belongs to the ATP-dependent AMP-binding enzyme family.</text>
</comment>
<dbReference type="Pfam" id="PF13193">
    <property type="entry name" value="AMP-binding_C"/>
    <property type="match status" value="1"/>
</dbReference>
<dbReference type="Gene3D" id="3.40.50.12780">
    <property type="entry name" value="N-terminal domain of ligase-like"/>
    <property type="match status" value="1"/>
</dbReference>
<evidence type="ECO:0000313" key="6">
    <source>
        <dbReference type="Proteomes" id="UP000054683"/>
    </source>
</evidence>
<accession>A0A158GSY1</accession>
<protein>
    <submittedName>
        <fullName evidence="5">AMP-dependent synthetase/ligase</fullName>
    </submittedName>
</protein>
<dbReference type="Proteomes" id="UP000054683">
    <property type="component" value="Unassembled WGS sequence"/>
</dbReference>
<dbReference type="GO" id="GO:0006631">
    <property type="term" value="P:fatty acid metabolic process"/>
    <property type="evidence" value="ECO:0007669"/>
    <property type="project" value="TreeGrafter"/>
</dbReference>
<dbReference type="EMBL" id="FCOK02000018">
    <property type="protein sequence ID" value="SAL34540.1"/>
    <property type="molecule type" value="Genomic_DNA"/>
</dbReference>
<dbReference type="PANTHER" id="PTHR43201:SF5">
    <property type="entry name" value="MEDIUM-CHAIN ACYL-COA LIGASE ACSF2, MITOCHONDRIAL"/>
    <property type="match status" value="1"/>
</dbReference>
<dbReference type="CDD" id="cd04433">
    <property type="entry name" value="AFD_class_I"/>
    <property type="match status" value="1"/>
</dbReference>
<reference evidence="5 6" key="1">
    <citation type="submission" date="2016-01" db="EMBL/GenBank/DDBJ databases">
        <authorList>
            <person name="Oliw E.H."/>
        </authorList>
    </citation>
    <scope>NUCLEOTIDE SEQUENCE [LARGE SCALE GENOMIC DNA]</scope>
    <source>
        <strain evidence="5">LMG 27134</strain>
    </source>
</reference>
<evidence type="ECO:0000313" key="5">
    <source>
        <dbReference type="EMBL" id="SAL34540.1"/>
    </source>
</evidence>
<dbReference type="Gene3D" id="3.30.300.30">
    <property type="match status" value="1"/>
</dbReference>
<dbReference type="GO" id="GO:0031956">
    <property type="term" value="F:medium-chain fatty acid-CoA ligase activity"/>
    <property type="evidence" value="ECO:0007669"/>
    <property type="project" value="TreeGrafter"/>
</dbReference>
<evidence type="ECO:0000256" key="1">
    <source>
        <dbReference type="ARBA" id="ARBA00006432"/>
    </source>
</evidence>
<organism evidence="5 6">
    <name type="scientific">Caballeronia udeis</name>
    <dbReference type="NCBI Taxonomy" id="1232866"/>
    <lineage>
        <taxon>Bacteria</taxon>
        <taxon>Pseudomonadati</taxon>
        <taxon>Pseudomonadota</taxon>
        <taxon>Betaproteobacteria</taxon>
        <taxon>Burkholderiales</taxon>
        <taxon>Burkholderiaceae</taxon>
        <taxon>Caballeronia</taxon>
    </lineage>
</organism>
<evidence type="ECO:0000259" key="3">
    <source>
        <dbReference type="Pfam" id="PF00501"/>
    </source>
</evidence>
<evidence type="ECO:0000256" key="2">
    <source>
        <dbReference type="ARBA" id="ARBA00022598"/>
    </source>
</evidence>
<dbReference type="InterPro" id="IPR045851">
    <property type="entry name" value="AMP-bd_C_sf"/>
</dbReference>
<dbReference type="Pfam" id="PF00501">
    <property type="entry name" value="AMP-binding"/>
    <property type="match status" value="1"/>
</dbReference>
<dbReference type="InterPro" id="IPR000873">
    <property type="entry name" value="AMP-dep_synth/lig_dom"/>
</dbReference>
<feature type="domain" description="AMP-dependent synthetase/ligase" evidence="3">
    <location>
        <begin position="20"/>
        <end position="372"/>
    </location>
</feature>
<dbReference type="OrthoDB" id="9766486at2"/>
<dbReference type="RefSeq" id="WP_062086112.1">
    <property type="nucleotide sequence ID" value="NZ_FCOK02000018.1"/>
</dbReference>